<proteinExistence type="predicted"/>
<accession>A0AAW6C7N6</accession>
<dbReference type="InterPro" id="IPR013783">
    <property type="entry name" value="Ig-like_fold"/>
</dbReference>
<dbReference type="Proteomes" id="UP001211006">
    <property type="component" value="Unassembled WGS sequence"/>
</dbReference>
<comment type="caution">
    <text evidence="1">The sequence shown here is derived from an EMBL/GenBank/DDBJ whole genome shotgun (WGS) entry which is preliminary data.</text>
</comment>
<dbReference type="EMBL" id="JAQLWO010000017">
    <property type="protein sequence ID" value="MDB7907261.1"/>
    <property type="molecule type" value="Genomic_DNA"/>
</dbReference>
<protein>
    <submittedName>
        <fullName evidence="1">Uncharacterized protein</fullName>
    </submittedName>
</protein>
<name>A0AAW6C7N6_FLAPL</name>
<evidence type="ECO:0000313" key="1">
    <source>
        <dbReference type="EMBL" id="MDB7907261.1"/>
    </source>
</evidence>
<sequence>MAQVYVWGKYNLNVKYEEDHSAQDPKQGDINNFWVGKSYSFSAVNGKYTLNNALEMSRENDAAQYPYAIDGAMTGDGVYYAEEAYGINKTAGWISSSGKLAYRIPDTLSGKIFYPVYYGVKTIKEKGAYIEDVTSESENTYPKDGISGNYYYVFKYAVPGVPSITVPGAAMIGHAVDISWEAADSAESYKLERRVDSGGWTQVYAGVALVYNDRAQAEWTSVQYRVSASISGVYGDPILSKTVKILPSTTLRISMPEGNIGEIKGAITYTVLSDVPRDTIYITEVFENTYSDYQRELTLKSGDSVTIPVSRFPSTAEGHFTVKAWVQISNNAGANENRELSYTKTPTSMPDNPYRVERLQGKECDVMPQTLAEAVFMPDGKSVAAYMDFIKTRATVVAGSYVGTGDYNSGTGWGSSNPTSLTFDFAPKLLIIGWQETLDNGFFSSNLGERVTSDNYYSIYTGALTTQFKQYRGFGDPSGSYAKKSSDGKTITWYATGHANAQRNDRRYKYYYLAIG</sequence>
<gene>
    <name evidence="1" type="ORF">PND83_14860</name>
</gene>
<organism evidence="1 2">
    <name type="scientific">Flavonifractor plautii</name>
    <name type="common">Fusobacterium plautii</name>
    <dbReference type="NCBI Taxonomy" id="292800"/>
    <lineage>
        <taxon>Bacteria</taxon>
        <taxon>Bacillati</taxon>
        <taxon>Bacillota</taxon>
        <taxon>Clostridia</taxon>
        <taxon>Eubacteriales</taxon>
        <taxon>Oscillospiraceae</taxon>
        <taxon>Flavonifractor</taxon>
    </lineage>
</organism>
<reference evidence="1" key="1">
    <citation type="submission" date="2023-01" db="EMBL/GenBank/DDBJ databases">
        <title>Human gut microbiome strain richness.</title>
        <authorList>
            <person name="Chen-Liaw A."/>
        </authorList>
    </citation>
    <scope>NUCLEOTIDE SEQUENCE</scope>
    <source>
        <strain evidence="1">2225st1_A6_2225SCRN_200828</strain>
    </source>
</reference>
<dbReference type="RefSeq" id="WP_271907856.1">
    <property type="nucleotide sequence ID" value="NZ_JAQLWN010000019.1"/>
</dbReference>
<dbReference type="Gene3D" id="2.60.40.10">
    <property type="entry name" value="Immunoglobulins"/>
    <property type="match status" value="1"/>
</dbReference>
<dbReference type="AlphaFoldDB" id="A0AAW6C7N6"/>
<evidence type="ECO:0000313" key="2">
    <source>
        <dbReference type="Proteomes" id="UP001211006"/>
    </source>
</evidence>